<name>A0A7H9B2X7_ZYGMR</name>
<evidence type="ECO:0000256" key="3">
    <source>
        <dbReference type="PROSITE-ProRule" id="PRU00176"/>
    </source>
</evidence>
<feature type="domain" description="RRM" evidence="5">
    <location>
        <begin position="216"/>
        <end position="294"/>
    </location>
</feature>
<accession>A0A7H9B2X7</accession>
<feature type="domain" description="RRM" evidence="5">
    <location>
        <begin position="316"/>
        <end position="443"/>
    </location>
</feature>
<dbReference type="PANTHER" id="PTHR24012">
    <property type="entry name" value="RNA BINDING PROTEIN"/>
    <property type="match status" value="1"/>
</dbReference>
<dbReference type="InterPro" id="IPR000504">
    <property type="entry name" value="RRM_dom"/>
</dbReference>
<feature type="region of interest" description="Disordered" evidence="4">
    <location>
        <begin position="628"/>
        <end position="651"/>
    </location>
</feature>
<evidence type="ECO:0000256" key="4">
    <source>
        <dbReference type="SAM" id="MobiDB-lite"/>
    </source>
</evidence>
<dbReference type="SMART" id="SM00360">
    <property type="entry name" value="RRM"/>
    <property type="match status" value="3"/>
</dbReference>
<evidence type="ECO:0000259" key="5">
    <source>
        <dbReference type="PROSITE" id="PS50102"/>
    </source>
</evidence>
<feature type="region of interest" description="Disordered" evidence="4">
    <location>
        <begin position="377"/>
        <end position="399"/>
    </location>
</feature>
<reference evidence="6 7" key="1">
    <citation type="submission" date="2020-07" db="EMBL/GenBank/DDBJ databases">
        <title>The yeast mating-type switching endonuclease HO is a domesticated member of an unorthodox homing genetic element family.</title>
        <authorList>
            <person name="Coughlan A.Y."/>
            <person name="Lombardi L."/>
            <person name="Braun-Galleani S."/>
            <person name="Martos A.R."/>
            <person name="Galeote V."/>
            <person name="Bigey F."/>
            <person name="Dequin S."/>
            <person name="Byrne K.P."/>
            <person name="Wolfe K.H."/>
        </authorList>
    </citation>
    <scope>NUCLEOTIDE SEQUENCE [LARGE SCALE GENOMIC DNA]</scope>
    <source>
        <strain evidence="6 7">NRRL Y-6702</strain>
    </source>
</reference>
<dbReference type="Proteomes" id="UP000509704">
    <property type="component" value="Chromosome 5"/>
</dbReference>
<feature type="region of interest" description="Disordered" evidence="4">
    <location>
        <begin position="21"/>
        <end position="70"/>
    </location>
</feature>
<dbReference type="OrthoDB" id="6159137at2759"/>
<dbReference type="SUPFAM" id="SSF54928">
    <property type="entry name" value="RNA-binding domain, RBD"/>
    <property type="match status" value="3"/>
</dbReference>
<dbReference type="Pfam" id="PF00076">
    <property type="entry name" value="RRM_1"/>
    <property type="match status" value="1"/>
</dbReference>
<feature type="compositionally biased region" description="Low complexity" evidence="4">
    <location>
        <begin position="710"/>
        <end position="725"/>
    </location>
</feature>
<evidence type="ECO:0000313" key="6">
    <source>
        <dbReference type="EMBL" id="QLG73011.1"/>
    </source>
</evidence>
<feature type="compositionally biased region" description="Polar residues" evidence="4">
    <location>
        <begin position="749"/>
        <end position="760"/>
    </location>
</feature>
<keyword evidence="7" id="KW-1185">Reference proteome</keyword>
<organism evidence="6 7">
    <name type="scientific">Zygotorulaspora mrakii</name>
    <name type="common">Zygosaccharomyces mrakii</name>
    <dbReference type="NCBI Taxonomy" id="42260"/>
    <lineage>
        <taxon>Eukaryota</taxon>
        <taxon>Fungi</taxon>
        <taxon>Dikarya</taxon>
        <taxon>Ascomycota</taxon>
        <taxon>Saccharomycotina</taxon>
        <taxon>Saccharomycetes</taxon>
        <taxon>Saccharomycetales</taxon>
        <taxon>Saccharomycetaceae</taxon>
        <taxon>Zygotorulaspora</taxon>
    </lineage>
</organism>
<dbReference type="InterPro" id="IPR035979">
    <property type="entry name" value="RBD_domain_sf"/>
</dbReference>
<dbReference type="CDD" id="cd00590">
    <property type="entry name" value="RRM_SF"/>
    <property type="match status" value="2"/>
</dbReference>
<feature type="domain" description="RRM" evidence="5">
    <location>
        <begin position="580"/>
        <end position="697"/>
    </location>
</feature>
<dbReference type="PROSITE" id="PS50102">
    <property type="entry name" value="RRM"/>
    <property type="match status" value="3"/>
</dbReference>
<sequence length="827" mass="92893">MGKGQFGNNSLEVSTKQFNTNNMEASDDNLNSKNTITGSNDDNRYTTSSSDCSSPTLRTPTSGSSSPINPQLEQLASTNLLTVRVTFKVDRRKVHESRQLVLSGLETLIHHYKGYIVSEENVEPYEYLPDKERLQILQDNKDIYIYENGTTEFAKSYSDINLLSDRNHDLVIQVQFKRSNILMTVASEAQGYLDNQEALTENWSISTCEHALTQPGNLYIRGIPRDLNIDHLFPIFSKYGPISSLKIICDDFTGDSLGYGFLSYPLGSQASLCIHELNGKTFQDSMLFVNYHIERKERERIYRDTIKENNHDEKFKSIFIGNIPLHNENKKLITPDDILDLLKSKLAQEFSDLKILSYYFPKKNENEIGSNLREKENAFESENSNSDDSKANTSNNEPLSEKNKYKSYGFIKFTTYEQALKAIELFNNYKWNGSNLIVNKAEKNKFQNFHQRLYNEKLLSAGAGASRGRFNVFSYGNSPSGNPFGYYNNSGNMFFPYGQGSSQDVHPKSQRQDVDPFYGMSQRMSPNAYLNPFQIYATVPSTSNNAARLTNSMYPMNPYTTMAPSTQLALPIPAKDQQESNLYVKHLPLTWKDEDLYKFYGEYGEIISAKIITVGGSKNKESTDNLDYIENKQGKGNSSDSPTSSDEDSPREIALGASRGYGFVCFKNPLDASRAILDTDGFQLTPSHMLNASFAQKRAKSFANQGGQQGKSSSVSSPDSVTGSQPTTKRPGRSVSHPEHTPENFNPKYMNNTRHQGSGNAASRLYSNYLHDIGNWTPVSLMPNVRPGMAGMTFITPNTNAMKGSYVMQPGQTMSSSNDDQRGDFFS</sequence>
<keyword evidence="1" id="KW-0677">Repeat</keyword>
<feature type="region of interest" description="Disordered" evidence="4">
    <location>
        <begin position="700"/>
        <end position="760"/>
    </location>
</feature>
<dbReference type="EMBL" id="CP058608">
    <property type="protein sequence ID" value="QLG73011.1"/>
    <property type="molecule type" value="Genomic_DNA"/>
</dbReference>
<proteinExistence type="predicted"/>
<keyword evidence="2 3" id="KW-0694">RNA-binding</keyword>
<evidence type="ECO:0000256" key="2">
    <source>
        <dbReference type="ARBA" id="ARBA00022884"/>
    </source>
</evidence>
<protein>
    <recommendedName>
        <fullName evidence="5">RRM domain-containing protein</fullName>
    </recommendedName>
</protein>
<gene>
    <name evidence="6" type="ORF">HG535_0E00950</name>
</gene>
<dbReference type="GO" id="GO:0003723">
    <property type="term" value="F:RNA binding"/>
    <property type="evidence" value="ECO:0007669"/>
    <property type="project" value="UniProtKB-UniRule"/>
</dbReference>
<feature type="compositionally biased region" description="Polar residues" evidence="4">
    <location>
        <begin position="380"/>
        <end position="398"/>
    </location>
</feature>
<dbReference type="InterPro" id="IPR012677">
    <property type="entry name" value="Nucleotide-bd_a/b_plait_sf"/>
</dbReference>
<dbReference type="AlphaFoldDB" id="A0A7H9B2X7"/>
<dbReference type="KEGG" id="zmk:HG535_0E00950"/>
<evidence type="ECO:0000256" key="1">
    <source>
        <dbReference type="ARBA" id="ARBA00022737"/>
    </source>
</evidence>
<dbReference type="RefSeq" id="XP_037144738.1">
    <property type="nucleotide sequence ID" value="XM_037288843.1"/>
</dbReference>
<dbReference type="Gene3D" id="3.30.70.330">
    <property type="match status" value="3"/>
</dbReference>
<evidence type="ECO:0000313" key="7">
    <source>
        <dbReference type="Proteomes" id="UP000509704"/>
    </source>
</evidence>
<dbReference type="GeneID" id="59236753"/>